<keyword evidence="1" id="KW-0813">Transport</keyword>
<dbReference type="InterPro" id="IPR003439">
    <property type="entry name" value="ABC_transporter-like_ATP-bd"/>
</dbReference>
<keyword evidence="2" id="KW-0547">Nucleotide-binding</keyword>
<dbReference type="AlphaFoldDB" id="A0A832YY02"/>
<protein>
    <submittedName>
        <fullName evidence="5">ABC transporter ATP-binding protein</fullName>
    </submittedName>
</protein>
<dbReference type="PANTHER" id="PTHR24220:SF86">
    <property type="entry name" value="ABC TRANSPORTER ABCH.1"/>
    <property type="match status" value="1"/>
</dbReference>
<dbReference type="GO" id="GO:0022857">
    <property type="term" value="F:transmembrane transporter activity"/>
    <property type="evidence" value="ECO:0007669"/>
    <property type="project" value="TreeGrafter"/>
</dbReference>
<dbReference type="Gene3D" id="3.40.50.300">
    <property type="entry name" value="P-loop containing nucleotide triphosphate hydrolases"/>
    <property type="match status" value="1"/>
</dbReference>
<gene>
    <name evidence="5" type="ORF">EYH02_00990</name>
</gene>
<evidence type="ECO:0000313" key="6">
    <source>
        <dbReference type="Proteomes" id="UP000605805"/>
    </source>
</evidence>
<evidence type="ECO:0000256" key="3">
    <source>
        <dbReference type="ARBA" id="ARBA00022840"/>
    </source>
</evidence>
<dbReference type="InterPro" id="IPR015854">
    <property type="entry name" value="ABC_transpr_LolD-like"/>
</dbReference>
<comment type="caution">
    <text evidence="5">The sequence shown here is derived from an EMBL/GenBank/DDBJ whole genome shotgun (WGS) entry which is preliminary data.</text>
</comment>
<accession>A0A832YY02</accession>
<keyword evidence="3 5" id="KW-0067">ATP-binding</keyword>
<dbReference type="SMART" id="SM00382">
    <property type="entry name" value="AAA"/>
    <property type="match status" value="1"/>
</dbReference>
<dbReference type="Proteomes" id="UP000605805">
    <property type="component" value="Unassembled WGS sequence"/>
</dbReference>
<reference evidence="5" key="1">
    <citation type="journal article" date="2020" name="ISME J.">
        <title>Gammaproteobacteria mediating utilization of methyl-, sulfur- and petroleum organic compounds in deep ocean hydrothermal plumes.</title>
        <authorList>
            <person name="Zhou Z."/>
            <person name="Liu Y."/>
            <person name="Pan J."/>
            <person name="Cron B.R."/>
            <person name="Toner B.M."/>
            <person name="Anantharaman K."/>
            <person name="Breier J.A."/>
            <person name="Dick G.J."/>
            <person name="Li M."/>
        </authorList>
    </citation>
    <scope>NUCLEOTIDE SEQUENCE</scope>
    <source>
        <strain evidence="5">SZUA-1435</strain>
    </source>
</reference>
<name>A0A832YY02_9CREN</name>
<organism evidence="5 6">
    <name type="scientific">Ignisphaera aggregans</name>
    <dbReference type="NCBI Taxonomy" id="334771"/>
    <lineage>
        <taxon>Archaea</taxon>
        <taxon>Thermoproteota</taxon>
        <taxon>Thermoprotei</taxon>
        <taxon>Desulfurococcales</taxon>
        <taxon>Desulfurococcaceae</taxon>
        <taxon>Ignisphaera</taxon>
    </lineage>
</organism>
<dbReference type="PANTHER" id="PTHR24220">
    <property type="entry name" value="IMPORT ATP-BINDING PROTEIN"/>
    <property type="match status" value="1"/>
</dbReference>
<dbReference type="Pfam" id="PF00005">
    <property type="entry name" value="ABC_tran"/>
    <property type="match status" value="1"/>
</dbReference>
<dbReference type="PROSITE" id="PS50893">
    <property type="entry name" value="ABC_TRANSPORTER_2"/>
    <property type="match status" value="1"/>
</dbReference>
<sequence>MGWVAMSMSSVIALRDVWKRYGAEYVLEGIDLEVKRGSVVCIRGRSGIGKTTLVKIAALLIPPDRGEVYLNNVRVEYRKRSRVSELRLRYIGYVPQTFDLIESLTVRENIELPMIFLGIPKSERVKRVEALLKALELEDLGDRFPRELSGGQQQRVAIARALAKDPLLIVADEPFSNLDDYSVERVLQLFHSMARSGKAVIITTTDMYEDYGCSENYLLNRKLYPLNLTESTHAQRYYTP</sequence>
<dbReference type="PROSITE" id="PS00211">
    <property type="entry name" value="ABC_TRANSPORTER_1"/>
    <property type="match status" value="1"/>
</dbReference>
<evidence type="ECO:0000256" key="1">
    <source>
        <dbReference type="ARBA" id="ARBA00022448"/>
    </source>
</evidence>
<dbReference type="GO" id="GO:0016887">
    <property type="term" value="F:ATP hydrolysis activity"/>
    <property type="evidence" value="ECO:0007669"/>
    <property type="project" value="InterPro"/>
</dbReference>
<dbReference type="CDD" id="cd03255">
    <property type="entry name" value="ABC_MJ0796_LolCDE_FtsE"/>
    <property type="match status" value="1"/>
</dbReference>
<evidence type="ECO:0000313" key="5">
    <source>
        <dbReference type="EMBL" id="HIP56637.1"/>
    </source>
</evidence>
<proteinExistence type="predicted"/>
<dbReference type="EMBL" id="DQTV01000023">
    <property type="protein sequence ID" value="HIP56637.1"/>
    <property type="molecule type" value="Genomic_DNA"/>
</dbReference>
<dbReference type="InterPro" id="IPR027417">
    <property type="entry name" value="P-loop_NTPase"/>
</dbReference>
<evidence type="ECO:0000259" key="4">
    <source>
        <dbReference type="PROSITE" id="PS50893"/>
    </source>
</evidence>
<dbReference type="InterPro" id="IPR003593">
    <property type="entry name" value="AAA+_ATPase"/>
</dbReference>
<dbReference type="InterPro" id="IPR017871">
    <property type="entry name" value="ABC_transporter-like_CS"/>
</dbReference>
<dbReference type="GO" id="GO:0005524">
    <property type="term" value="F:ATP binding"/>
    <property type="evidence" value="ECO:0007669"/>
    <property type="project" value="UniProtKB-KW"/>
</dbReference>
<evidence type="ECO:0000256" key="2">
    <source>
        <dbReference type="ARBA" id="ARBA00022741"/>
    </source>
</evidence>
<feature type="domain" description="ABC transporter" evidence="4">
    <location>
        <begin position="12"/>
        <end position="238"/>
    </location>
</feature>
<dbReference type="GO" id="GO:0005886">
    <property type="term" value="C:plasma membrane"/>
    <property type="evidence" value="ECO:0007669"/>
    <property type="project" value="TreeGrafter"/>
</dbReference>
<dbReference type="SUPFAM" id="SSF52540">
    <property type="entry name" value="P-loop containing nucleoside triphosphate hydrolases"/>
    <property type="match status" value="1"/>
</dbReference>
<dbReference type="InterPro" id="IPR017911">
    <property type="entry name" value="MacB-like_ATP-bd"/>
</dbReference>